<dbReference type="InterPro" id="IPR007729">
    <property type="entry name" value="DGOK"/>
</dbReference>
<dbReference type="GO" id="GO:0034194">
    <property type="term" value="P:D-galactonate catabolic process"/>
    <property type="evidence" value="ECO:0007669"/>
    <property type="project" value="InterPro"/>
</dbReference>
<dbReference type="EMBL" id="FUYJ01000002">
    <property type="protein sequence ID" value="SKA95743.1"/>
    <property type="molecule type" value="Genomic_DNA"/>
</dbReference>
<dbReference type="Proteomes" id="UP000190042">
    <property type="component" value="Unassembled WGS sequence"/>
</dbReference>
<dbReference type="RefSeq" id="WP_078817280.1">
    <property type="nucleotide sequence ID" value="NZ_FUYJ01000002.1"/>
</dbReference>
<keyword evidence="1" id="KW-0808">Transferase</keyword>
<dbReference type="InterPro" id="IPR042258">
    <property type="entry name" value="DGOK_N"/>
</dbReference>
<reference evidence="2" key="1">
    <citation type="submission" date="2017-02" db="EMBL/GenBank/DDBJ databases">
        <authorList>
            <person name="Varghese N."/>
            <person name="Submissions S."/>
        </authorList>
    </citation>
    <scope>NUCLEOTIDE SEQUENCE [LARGE SCALE GENOMIC DNA]</scope>
    <source>
        <strain evidence="2">DSM 23966</strain>
    </source>
</reference>
<dbReference type="GO" id="GO:0008671">
    <property type="term" value="F:2-dehydro-3-deoxygalactonokinase activity"/>
    <property type="evidence" value="ECO:0007669"/>
    <property type="project" value="InterPro"/>
</dbReference>
<protein>
    <submittedName>
        <fullName evidence="1">2-dehydro-3-deoxygalactonokinase</fullName>
    </submittedName>
</protein>
<evidence type="ECO:0000313" key="2">
    <source>
        <dbReference type="Proteomes" id="UP000190042"/>
    </source>
</evidence>
<organism evidence="1 2">
    <name type="scientific">Sporosarcina newyorkensis</name>
    <dbReference type="NCBI Taxonomy" id="759851"/>
    <lineage>
        <taxon>Bacteria</taxon>
        <taxon>Bacillati</taxon>
        <taxon>Bacillota</taxon>
        <taxon>Bacilli</taxon>
        <taxon>Bacillales</taxon>
        <taxon>Caryophanaceae</taxon>
        <taxon>Sporosarcina</taxon>
    </lineage>
</organism>
<evidence type="ECO:0000313" key="1">
    <source>
        <dbReference type="EMBL" id="SKA95743.1"/>
    </source>
</evidence>
<dbReference type="CDD" id="cd24012">
    <property type="entry name" value="ASKHA_NBD_KDGal-kinase"/>
    <property type="match status" value="1"/>
</dbReference>
<name>A0A1T4Y289_9BACL</name>
<dbReference type="InterPro" id="IPR001969">
    <property type="entry name" value="Aspartic_peptidase_AS"/>
</dbReference>
<sequence>MFTILIDSGTTNSRIRLIESSKNLITDIEKVRIGVRNTAIEGTNEGLKNHLHNGIANLLERNNLSAANIEYIVASGMITSKLGILEVPHLTAPVTAEDFAKNSQVAILDEFFNIPCIFVPGMSNYAANVADQVDQINQFDVMRGEEVESLGLLKQLELEGRGILVLPGSHTKFVMVDRNRTLSSCLSTLAGETLMAIQKETILSDSVSSKLVQSVDESMLLKGFRAAETHGLTRSFYHVRLLELFTDVTDNERANYYAGAVIHEDLKSLLSSVHDSKDIEWVVVGGSNPLRSLFTILLKHLGPKWNVIEASDLQVEYSLVLGAQEVAERIDQNLFKNCKKHI</sequence>
<gene>
    <name evidence="1" type="ORF">SAMN04244570_1702</name>
</gene>
<dbReference type="GO" id="GO:0004190">
    <property type="term" value="F:aspartic-type endopeptidase activity"/>
    <property type="evidence" value="ECO:0007669"/>
    <property type="project" value="InterPro"/>
</dbReference>
<dbReference type="Pfam" id="PF05035">
    <property type="entry name" value="DGOK"/>
    <property type="match status" value="1"/>
</dbReference>
<dbReference type="GO" id="GO:0006508">
    <property type="term" value="P:proteolysis"/>
    <property type="evidence" value="ECO:0007669"/>
    <property type="project" value="InterPro"/>
</dbReference>
<dbReference type="PROSITE" id="PS00141">
    <property type="entry name" value="ASP_PROTEASE"/>
    <property type="match status" value="1"/>
</dbReference>
<accession>A0A1T4Y289</accession>
<dbReference type="AlphaFoldDB" id="A0A1T4Y289"/>
<keyword evidence="2" id="KW-1185">Reference proteome</keyword>
<dbReference type="Gene3D" id="3.30.420.310">
    <property type="entry name" value="2-keto-3-deoxy-galactonokinase, C-terminal domain"/>
    <property type="match status" value="1"/>
</dbReference>
<keyword evidence="1" id="KW-0418">Kinase</keyword>
<dbReference type="Gene3D" id="3.30.420.300">
    <property type="entry name" value="2-keto-3-deoxy-galactonokinase, substrate binding domain"/>
    <property type="match status" value="1"/>
</dbReference>
<dbReference type="InterPro" id="IPR042257">
    <property type="entry name" value="DGOK_C"/>
</dbReference>
<proteinExistence type="predicted"/>